<dbReference type="PANTHER" id="PTHR43744">
    <property type="entry name" value="ABC TRANSPORTER PERMEASE PROTEIN MG189-RELATED-RELATED"/>
    <property type="match status" value="1"/>
</dbReference>
<evidence type="ECO:0000256" key="7">
    <source>
        <dbReference type="RuleBase" id="RU363032"/>
    </source>
</evidence>
<keyword evidence="2 7" id="KW-0813">Transport</keyword>
<evidence type="ECO:0000256" key="4">
    <source>
        <dbReference type="ARBA" id="ARBA00022692"/>
    </source>
</evidence>
<dbReference type="AlphaFoldDB" id="A0A133N6Y8"/>
<evidence type="ECO:0000313" key="10">
    <source>
        <dbReference type="Proteomes" id="UP000070646"/>
    </source>
</evidence>
<dbReference type="RefSeq" id="WP_081092156.1">
    <property type="nucleotide sequence ID" value="NZ_KQ956216.1"/>
</dbReference>
<dbReference type="CDD" id="cd06261">
    <property type="entry name" value="TM_PBP2"/>
    <property type="match status" value="1"/>
</dbReference>
<evidence type="ECO:0000256" key="3">
    <source>
        <dbReference type="ARBA" id="ARBA00022475"/>
    </source>
</evidence>
<evidence type="ECO:0000256" key="6">
    <source>
        <dbReference type="ARBA" id="ARBA00023136"/>
    </source>
</evidence>
<feature type="domain" description="ABC transmembrane type-1" evidence="8">
    <location>
        <begin position="88"/>
        <end position="277"/>
    </location>
</feature>
<dbReference type="GO" id="GO:0055085">
    <property type="term" value="P:transmembrane transport"/>
    <property type="evidence" value="ECO:0007669"/>
    <property type="project" value="InterPro"/>
</dbReference>
<dbReference type="PATRIC" id="fig|1502.174.peg.1574"/>
<comment type="similarity">
    <text evidence="7">Belongs to the binding-protein-dependent transport system permease family.</text>
</comment>
<feature type="transmembrane region" description="Helical" evidence="7">
    <location>
        <begin position="123"/>
        <end position="144"/>
    </location>
</feature>
<gene>
    <name evidence="9" type="ORF">HMPREF3222_01562</name>
</gene>
<feature type="transmembrane region" description="Helical" evidence="7">
    <location>
        <begin position="256"/>
        <end position="277"/>
    </location>
</feature>
<dbReference type="Gene3D" id="1.10.3720.10">
    <property type="entry name" value="MetI-like"/>
    <property type="match status" value="1"/>
</dbReference>
<dbReference type="Proteomes" id="UP000070646">
    <property type="component" value="Unassembled WGS sequence"/>
</dbReference>
<evidence type="ECO:0000256" key="2">
    <source>
        <dbReference type="ARBA" id="ARBA00022448"/>
    </source>
</evidence>
<feature type="transmembrane region" description="Helical" evidence="7">
    <location>
        <begin position="150"/>
        <end position="173"/>
    </location>
</feature>
<dbReference type="PROSITE" id="PS50928">
    <property type="entry name" value="ABC_TM1"/>
    <property type="match status" value="1"/>
</dbReference>
<evidence type="ECO:0000256" key="5">
    <source>
        <dbReference type="ARBA" id="ARBA00022989"/>
    </source>
</evidence>
<organism evidence="9 10">
    <name type="scientific">Clostridium perfringens</name>
    <dbReference type="NCBI Taxonomy" id="1502"/>
    <lineage>
        <taxon>Bacteria</taxon>
        <taxon>Bacillati</taxon>
        <taxon>Bacillota</taxon>
        <taxon>Clostridia</taxon>
        <taxon>Eubacteriales</taxon>
        <taxon>Clostridiaceae</taxon>
        <taxon>Clostridium</taxon>
    </lineage>
</organism>
<keyword evidence="6 7" id="KW-0472">Membrane</keyword>
<dbReference type="SUPFAM" id="SSF161098">
    <property type="entry name" value="MetI-like"/>
    <property type="match status" value="1"/>
</dbReference>
<feature type="transmembrane region" description="Helical" evidence="7">
    <location>
        <begin position="87"/>
        <end position="111"/>
    </location>
</feature>
<keyword evidence="3" id="KW-1003">Cell membrane</keyword>
<evidence type="ECO:0000259" key="8">
    <source>
        <dbReference type="PROSITE" id="PS50928"/>
    </source>
</evidence>
<comment type="caution">
    <text evidence="9">The sequence shown here is derived from an EMBL/GenBank/DDBJ whole genome shotgun (WGS) entry which is preliminary data.</text>
</comment>
<dbReference type="InterPro" id="IPR035906">
    <property type="entry name" value="MetI-like_sf"/>
</dbReference>
<dbReference type="Pfam" id="PF00528">
    <property type="entry name" value="BPD_transp_1"/>
    <property type="match status" value="1"/>
</dbReference>
<evidence type="ECO:0000256" key="1">
    <source>
        <dbReference type="ARBA" id="ARBA00004651"/>
    </source>
</evidence>
<protein>
    <submittedName>
        <fullName evidence="9">ABC transporter, permease protein</fullName>
    </submittedName>
</protein>
<dbReference type="GO" id="GO:0005886">
    <property type="term" value="C:plasma membrane"/>
    <property type="evidence" value="ECO:0007669"/>
    <property type="project" value="UniProtKB-SubCell"/>
</dbReference>
<dbReference type="InterPro" id="IPR000515">
    <property type="entry name" value="MetI-like"/>
</dbReference>
<sequence>MNVSKIKNKIASEYKINDGEKFNNKKILIHGVLILGSIAMIFPFLWMVLTSLKTFSEAIKIPVTFIPENFQWDNYVKAWNTLPFATLFYNTIIMMLFRILFAIVFSSMAGYAFAKLNFPGKKILFTLVVIQLMLPAQIFIIPQYSMVADLGWLNTIKALVFPGIVSAFGVFFLRQFYMSLPNELSEAAKIDGCNQWQIFSKIMLPLTKTPLMALSIFTAVFAWSDLMWPLIVNMSMNKMTLASGLASLSGQFSTDYPVMMAGAFIAMWPMMIIYLLFQKQFVEGIALTGGK</sequence>
<accession>A0A133N6Y8</accession>
<keyword evidence="5 7" id="KW-1133">Transmembrane helix</keyword>
<reference evidence="9 10" key="1">
    <citation type="submission" date="2016-01" db="EMBL/GenBank/DDBJ databases">
        <authorList>
            <person name="Oliw E.H."/>
        </authorList>
    </citation>
    <scope>NUCLEOTIDE SEQUENCE [LARGE SCALE GENOMIC DNA]</scope>
    <source>
        <strain evidence="9 10">MJR7757A</strain>
    </source>
</reference>
<evidence type="ECO:0000313" key="9">
    <source>
        <dbReference type="EMBL" id="KXA12055.1"/>
    </source>
</evidence>
<comment type="subcellular location">
    <subcellularLocation>
        <location evidence="1 7">Cell membrane</location>
        <topology evidence="1 7">Multi-pass membrane protein</topology>
    </subcellularLocation>
</comment>
<dbReference type="PANTHER" id="PTHR43744:SF12">
    <property type="entry name" value="ABC TRANSPORTER PERMEASE PROTEIN MG189-RELATED"/>
    <property type="match status" value="1"/>
</dbReference>
<feature type="transmembrane region" description="Helical" evidence="7">
    <location>
        <begin position="211"/>
        <end position="236"/>
    </location>
</feature>
<name>A0A133N6Y8_CLOPF</name>
<feature type="transmembrane region" description="Helical" evidence="7">
    <location>
        <begin position="27"/>
        <end position="49"/>
    </location>
</feature>
<dbReference type="EMBL" id="LRPU01000071">
    <property type="protein sequence ID" value="KXA12055.1"/>
    <property type="molecule type" value="Genomic_DNA"/>
</dbReference>
<proteinExistence type="inferred from homology"/>
<keyword evidence="4 7" id="KW-0812">Transmembrane</keyword>